<evidence type="ECO:0000256" key="1">
    <source>
        <dbReference type="SAM" id="MobiDB-lite"/>
    </source>
</evidence>
<evidence type="ECO:0008006" key="4">
    <source>
        <dbReference type="Google" id="ProtNLM"/>
    </source>
</evidence>
<name>A0ABW1FD03_9ACTN</name>
<dbReference type="EMBL" id="JBHSPW010000001">
    <property type="protein sequence ID" value="MFC5891261.1"/>
    <property type="molecule type" value="Genomic_DNA"/>
</dbReference>
<protein>
    <recommendedName>
        <fullName evidence="4">Bacterial transcriptional activator domain-containing protein</fullName>
    </recommendedName>
</protein>
<feature type="compositionally biased region" description="Basic and acidic residues" evidence="1">
    <location>
        <begin position="36"/>
        <end position="48"/>
    </location>
</feature>
<dbReference type="Proteomes" id="UP001596241">
    <property type="component" value="Unassembled WGS sequence"/>
</dbReference>
<proteinExistence type="predicted"/>
<reference evidence="3" key="1">
    <citation type="journal article" date="2019" name="Int. J. Syst. Evol. Microbiol.">
        <title>The Global Catalogue of Microorganisms (GCM) 10K type strain sequencing project: providing services to taxonomists for standard genome sequencing and annotation.</title>
        <authorList>
            <consortium name="The Broad Institute Genomics Platform"/>
            <consortium name="The Broad Institute Genome Sequencing Center for Infectious Disease"/>
            <person name="Wu L."/>
            <person name="Ma J."/>
        </authorList>
    </citation>
    <scope>NUCLEOTIDE SEQUENCE [LARGE SCALE GENOMIC DNA]</scope>
    <source>
        <strain evidence="3">CGMCC 1.15809</strain>
    </source>
</reference>
<feature type="compositionally biased region" description="Low complexity" evidence="1">
    <location>
        <begin position="69"/>
        <end position="81"/>
    </location>
</feature>
<sequence length="172" mass="17723">MEAAEGSVTTGRARGQRCAGEEGSGKGGSPIRYGHPRRDAHPHTDSHPNTDSYIDSHPNADDDPPADDAPPTGDDPLAGDGLNRDDATGDGDGPRPAVSTDRSLAALRALFPALHLSLVADYAALGRPGDARTHLLRARTWAAALPDGAHRQTLYADIDRLGAGLGGGPGRG</sequence>
<comment type="caution">
    <text evidence="2">The sequence shown here is derived from an EMBL/GenBank/DDBJ whole genome shotgun (WGS) entry which is preliminary data.</text>
</comment>
<accession>A0ABW1FD03</accession>
<organism evidence="2 3">
    <name type="scientific">Streptomyces ramulosus</name>
    <dbReference type="NCBI Taxonomy" id="47762"/>
    <lineage>
        <taxon>Bacteria</taxon>
        <taxon>Bacillati</taxon>
        <taxon>Actinomycetota</taxon>
        <taxon>Actinomycetes</taxon>
        <taxon>Kitasatosporales</taxon>
        <taxon>Streptomycetaceae</taxon>
        <taxon>Streptomyces</taxon>
    </lineage>
</organism>
<evidence type="ECO:0000313" key="2">
    <source>
        <dbReference type="EMBL" id="MFC5891261.1"/>
    </source>
</evidence>
<keyword evidence="3" id="KW-1185">Reference proteome</keyword>
<feature type="region of interest" description="Disordered" evidence="1">
    <location>
        <begin position="1"/>
        <end position="100"/>
    </location>
</feature>
<gene>
    <name evidence="2" type="ORF">ACFP3M_00260</name>
</gene>
<evidence type="ECO:0000313" key="3">
    <source>
        <dbReference type="Proteomes" id="UP001596241"/>
    </source>
</evidence>